<dbReference type="NCBIfam" id="NF003745">
    <property type="entry name" value="PRK05342.1"/>
    <property type="match status" value="1"/>
</dbReference>
<keyword evidence="3" id="KW-0862">Zinc</keyword>
<dbReference type="EMBL" id="CM002912">
    <property type="protein sequence ID" value="KMY99514.1"/>
    <property type="molecule type" value="Genomic_DNA"/>
</dbReference>
<dbReference type="PANTHER" id="PTHR48102:SF7">
    <property type="entry name" value="ATP-DEPENDENT CLP PROTEASE ATP-BINDING SUBUNIT CLPX-LIKE, MITOCHONDRIAL"/>
    <property type="match status" value="1"/>
</dbReference>
<keyword evidence="3" id="KW-0863">Zinc-finger</keyword>
<sequence>MVVCRQFQSGSCVFGSKCIMEHIDLKQVVAEGVKQYLEGGAWCLSAFGPFSGRGNFPNHTEDQSFEECRLQHYMAKRQDRLTNYELQYVREVSLATMKTANLLKMSPQILDTLIEIYEQPNSNLVGSIFSKSDSTRLIAKANRIKPKTSHPEKCQVQPQSLPGFQTNSNAASGNAIMGSFGETPSALKAPQQKPAFPVCNIKQQFQPLPTVFTFGATPCPLSCTAGFGADNSSASFGNIALGQTKTNQGTVFEKSNISELTKNEKKEKFAKLPPEPQKIMEYLDKHVVGQEYAKKVLSVAVYNHYKRIHHNLSQREQTADNAAETLSLCQLNISGDISTLNSASQKKDLFVFGSEHESSTFNWKFPGIQSNDVELEKSNIMMLGPTGSGKTLVAKSIAKCLDVPFALCDCTTLMQAGYVGGDIESVLVKLLKDANNDVERAQTGIVYLDEVDQICALSGSKGIQQGMLKMLEGSVVSLTNRGQLFGKAVQMDTTNILFVASGAFTGLDKIIERRINEKNSDVTSTGEAGPPNAHQQERDKCLIKVQACDLAEFGMIPEFVGHFPIIVPFHSLDAYMLVRILTEPPNALVSQYKAMFHLDGVELTFSHDALISAAQLAMKGNMGARGLRPIMEQLLLDPMFLVPGSDIRGVHITADNVMGKAKPKYRRATDKTPFKFNVMDHPAAVSSITDNPVA</sequence>
<reference evidence="5 7" key="1">
    <citation type="journal article" date="2007" name="Nature">
        <title>Evolution of genes and genomes on the Drosophila phylogeny.</title>
        <authorList>
            <consortium name="Drosophila 12 Genomes Consortium"/>
            <person name="Clark A.G."/>
            <person name="Eisen M.B."/>
            <person name="Smith D.R."/>
            <person name="Bergman C.M."/>
            <person name="Oliver B."/>
            <person name="Markow T.A."/>
            <person name="Kaufman T.C."/>
            <person name="Kellis M."/>
            <person name="Gelbart W."/>
            <person name="Iyer V.N."/>
            <person name="Pollard D.A."/>
            <person name="Sackton T.B."/>
            <person name="Larracuente A.M."/>
            <person name="Singh N.D."/>
            <person name="Abad J.P."/>
            <person name="Abt D.N."/>
            <person name="Adryan B."/>
            <person name="Aguade M."/>
            <person name="Akashi H."/>
            <person name="Anderson W.W."/>
            <person name="Aquadro C.F."/>
            <person name="Ardell D.H."/>
            <person name="Arguello R."/>
            <person name="Artieri C.G."/>
            <person name="Barbash D.A."/>
            <person name="Barker D."/>
            <person name="Barsanti P."/>
            <person name="Batterham P."/>
            <person name="Batzoglou S."/>
            <person name="Begun D."/>
            <person name="Bhutkar A."/>
            <person name="Blanco E."/>
            <person name="Bosak S.A."/>
            <person name="Bradley R.K."/>
            <person name="Brand A.D."/>
            <person name="Brent M.R."/>
            <person name="Brooks A.N."/>
            <person name="Brown R.H."/>
            <person name="Butlin R.K."/>
            <person name="Caggese C."/>
            <person name="Calvi B.R."/>
            <person name="Bernardo de Carvalho A."/>
            <person name="Caspi A."/>
            <person name="Castrezana S."/>
            <person name="Celniker S.E."/>
            <person name="Chang J.L."/>
            <person name="Chapple C."/>
            <person name="Chatterji S."/>
            <person name="Chinwalla A."/>
            <person name="Civetta A."/>
            <person name="Clifton S.W."/>
            <person name="Comeron J.M."/>
            <person name="Costello J.C."/>
            <person name="Coyne J.A."/>
            <person name="Daub J."/>
            <person name="David R.G."/>
            <person name="Delcher A.L."/>
            <person name="Delehaunty K."/>
            <person name="Do C.B."/>
            <person name="Ebling H."/>
            <person name="Edwards K."/>
            <person name="Eickbush T."/>
            <person name="Evans J.D."/>
            <person name="Filipski A."/>
            <person name="Findeiss S."/>
            <person name="Freyhult E."/>
            <person name="Fulton L."/>
            <person name="Fulton R."/>
            <person name="Garcia A.C."/>
            <person name="Gardiner A."/>
            <person name="Garfield D.A."/>
            <person name="Garvin B.E."/>
            <person name="Gibson G."/>
            <person name="Gilbert D."/>
            <person name="Gnerre S."/>
            <person name="Godfrey J."/>
            <person name="Good R."/>
            <person name="Gotea V."/>
            <person name="Gravely B."/>
            <person name="Greenberg A.J."/>
            <person name="Griffiths-Jones S."/>
            <person name="Gross S."/>
            <person name="Guigo R."/>
            <person name="Gustafson E.A."/>
            <person name="Haerty W."/>
            <person name="Hahn M.W."/>
            <person name="Halligan D.L."/>
            <person name="Halpern A.L."/>
            <person name="Halter G.M."/>
            <person name="Han M.V."/>
            <person name="Heger A."/>
            <person name="Hillier L."/>
            <person name="Hinrichs A.S."/>
            <person name="Holmes I."/>
            <person name="Hoskins R.A."/>
            <person name="Hubisz M.J."/>
            <person name="Hultmark D."/>
            <person name="Huntley M.A."/>
            <person name="Jaffe D.B."/>
            <person name="Jagadeeshan S."/>
            <person name="Jeck W.R."/>
            <person name="Johnson J."/>
            <person name="Jones C.D."/>
            <person name="Jordan W.C."/>
            <person name="Karpen G.H."/>
            <person name="Kataoka E."/>
            <person name="Keightley P.D."/>
            <person name="Kheradpour P."/>
            <person name="Kirkness E.F."/>
            <person name="Koerich L.B."/>
            <person name="Kristiansen K."/>
            <person name="Kudrna D."/>
            <person name="Kulathinal R.J."/>
            <person name="Kumar S."/>
            <person name="Kwok R."/>
            <person name="Lander E."/>
            <person name="Langley C.H."/>
            <person name="Lapoint R."/>
            <person name="Lazzaro B.P."/>
            <person name="Lee S.J."/>
            <person name="Levesque L."/>
            <person name="Li R."/>
            <person name="Lin C.F."/>
            <person name="Lin M.F."/>
            <person name="Lindblad-Toh K."/>
            <person name="Llopart A."/>
            <person name="Long M."/>
            <person name="Low L."/>
            <person name="Lozovsky E."/>
            <person name="Lu J."/>
            <person name="Luo M."/>
            <person name="Machado C.A."/>
            <person name="Makalowski W."/>
            <person name="Marzo M."/>
            <person name="Matsuda M."/>
            <person name="Matzkin L."/>
            <person name="McAllister B."/>
            <person name="McBride C.S."/>
            <person name="McKernan B."/>
            <person name="McKernan K."/>
            <person name="Mendez-Lago M."/>
            <person name="Minx P."/>
            <person name="Mollenhauer M.U."/>
            <person name="Montooth K."/>
            <person name="Mount S.M."/>
            <person name="Mu X."/>
            <person name="Myers E."/>
            <person name="Negre B."/>
            <person name="Newfeld S."/>
            <person name="Nielsen R."/>
            <person name="Noor M.A."/>
            <person name="O'Grady P."/>
            <person name="Pachter L."/>
            <person name="Papaceit M."/>
            <person name="Parisi M.J."/>
            <person name="Parisi M."/>
            <person name="Parts L."/>
            <person name="Pedersen J.S."/>
            <person name="Pesole G."/>
            <person name="Phillippy A.M."/>
            <person name="Ponting C.P."/>
            <person name="Pop M."/>
            <person name="Porcelli D."/>
            <person name="Powell J.R."/>
            <person name="Prohaska S."/>
            <person name="Pruitt K."/>
            <person name="Puig M."/>
            <person name="Quesneville H."/>
            <person name="Ram K.R."/>
            <person name="Rand D."/>
            <person name="Rasmussen M.D."/>
            <person name="Reed L.K."/>
            <person name="Reenan R."/>
            <person name="Reily A."/>
            <person name="Remington K.A."/>
            <person name="Rieger T.T."/>
            <person name="Ritchie M.G."/>
            <person name="Robin C."/>
            <person name="Rogers Y.H."/>
            <person name="Rohde C."/>
            <person name="Rozas J."/>
            <person name="Rubenfield M.J."/>
            <person name="Ruiz A."/>
            <person name="Russo S."/>
            <person name="Salzberg S.L."/>
            <person name="Sanchez-Gracia A."/>
            <person name="Saranga D.J."/>
            <person name="Sato H."/>
            <person name="Schaeffer S.W."/>
            <person name="Schatz M.C."/>
            <person name="Schlenke T."/>
            <person name="Schwartz R."/>
            <person name="Segarra C."/>
            <person name="Singh R.S."/>
            <person name="Sirot L."/>
            <person name="Sirota M."/>
            <person name="Sisneros N.B."/>
            <person name="Smith C.D."/>
            <person name="Smith T.F."/>
            <person name="Spieth J."/>
            <person name="Stage D.E."/>
            <person name="Stark A."/>
            <person name="Stephan W."/>
            <person name="Strausberg R.L."/>
            <person name="Strempel S."/>
            <person name="Sturgill D."/>
            <person name="Sutton G."/>
            <person name="Sutton G.G."/>
            <person name="Tao W."/>
            <person name="Teichmann S."/>
            <person name="Tobari Y.N."/>
            <person name="Tomimura Y."/>
            <person name="Tsolas J.M."/>
            <person name="Valente V.L."/>
            <person name="Venter E."/>
            <person name="Venter J.C."/>
            <person name="Vicario S."/>
            <person name="Vieira F.G."/>
            <person name="Vilella A.J."/>
            <person name="Villasante A."/>
            <person name="Walenz B."/>
            <person name="Wang J."/>
            <person name="Wasserman M."/>
            <person name="Watts T."/>
            <person name="Wilson D."/>
            <person name="Wilson R.K."/>
            <person name="Wing R.A."/>
            <person name="Wolfner M.F."/>
            <person name="Wong A."/>
            <person name="Wong G.K."/>
            <person name="Wu C.I."/>
            <person name="Wu G."/>
            <person name="Yamamoto D."/>
            <person name="Yang H.P."/>
            <person name="Yang S.P."/>
            <person name="Yorke J.A."/>
            <person name="Yoshida K."/>
            <person name="Zdobnov E."/>
            <person name="Zhang P."/>
            <person name="Zhang Y."/>
            <person name="Zimin A.V."/>
            <person name="Baldwin J."/>
            <person name="Abdouelleil A."/>
            <person name="Abdulkadir J."/>
            <person name="Abebe A."/>
            <person name="Abera B."/>
            <person name="Abreu J."/>
            <person name="Acer S.C."/>
            <person name="Aftuck L."/>
            <person name="Alexander A."/>
            <person name="An P."/>
            <person name="Anderson E."/>
            <person name="Anderson S."/>
            <person name="Arachi H."/>
            <person name="Azer M."/>
            <person name="Bachantsang P."/>
            <person name="Barry A."/>
            <person name="Bayul T."/>
            <person name="Berlin A."/>
            <person name="Bessette D."/>
            <person name="Bloom T."/>
            <person name="Blye J."/>
            <person name="Boguslavskiy L."/>
            <person name="Bonnet C."/>
            <person name="Boukhgalter B."/>
            <person name="Bourzgui I."/>
            <person name="Brown A."/>
            <person name="Cahill P."/>
            <person name="Channer S."/>
            <person name="Cheshatsang Y."/>
            <person name="Chuda L."/>
            <person name="Citroen M."/>
            <person name="Collymore A."/>
            <person name="Cooke P."/>
            <person name="Costello M."/>
            <person name="D'Aco K."/>
            <person name="Daza R."/>
            <person name="De Haan G."/>
            <person name="DeGray S."/>
            <person name="DeMaso C."/>
            <person name="Dhargay N."/>
            <person name="Dooley K."/>
            <person name="Dooley E."/>
            <person name="Doricent M."/>
            <person name="Dorje P."/>
            <person name="Dorjee K."/>
            <person name="Dupes A."/>
            <person name="Elong R."/>
            <person name="Falk J."/>
            <person name="Farina A."/>
            <person name="Faro S."/>
            <person name="Ferguson D."/>
            <person name="Fisher S."/>
            <person name="Foley C.D."/>
            <person name="Franke A."/>
            <person name="Friedrich D."/>
            <person name="Gadbois L."/>
            <person name="Gearin G."/>
            <person name="Gearin C.R."/>
            <person name="Giannoukos G."/>
            <person name="Goode T."/>
            <person name="Graham J."/>
            <person name="Grandbois E."/>
            <person name="Grewal S."/>
            <person name="Gyaltsen K."/>
            <person name="Hafez N."/>
            <person name="Hagos B."/>
            <person name="Hall J."/>
            <person name="Henson C."/>
            <person name="Hollinger A."/>
            <person name="Honan T."/>
            <person name="Huard M.D."/>
            <person name="Hughes L."/>
            <person name="Hurhula B."/>
            <person name="Husby M.E."/>
            <person name="Kamat A."/>
            <person name="Kanga B."/>
            <person name="Kashin S."/>
            <person name="Khazanovich D."/>
            <person name="Kisner P."/>
            <person name="Lance K."/>
            <person name="Lara M."/>
            <person name="Lee W."/>
            <person name="Lennon N."/>
            <person name="Letendre F."/>
            <person name="LeVine R."/>
            <person name="Lipovsky A."/>
            <person name="Liu X."/>
            <person name="Liu J."/>
            <person name="Liu S."/>
            <person name="Lokyitsang T."/>
            <person name="Lokyitsang Y."/>
            <person name="Lubonja R."/>
            <person name="Lui A."/>
            <person name="MacDonald P."/>
            <person name="Magnisalis V."/>
            <person name="Maru K."/>
            <person name="Matthews C."/>
            <person name="McCusker W."/>
            <person name="McDonough S."/>
            <person name="Mehta T."/>
            <person name="Meldrim J."/>
            <person name="Meneus L."/>
            <person name="Mihai O."/>
            <person name="Mihalev A."/>
            <person name="Mihova T."/>
            <person name="Mittelman R."/>
            <person name="Mlenga V."/>
            <person name="Montmayeur A."/>
            <person name="Mulrain L."/>
            <person name="Navidi A."/>
            <person name="Naylor J."/>
            <person name="Negash T."/>
            <person name="Nguyen T."/>
            <person name="Nguyen N."/>
            <person name="Nicol R."/>
            <person name="Norbu C."/>
            <person name="Norbu N."/>
            <person name="Novod N."/>
            <person name="O'Neill B."/>
            <person name="Osman S."/>
            <person name="Markiewicz E."/>
            <person name="Oyono O.L."/>
            <person name="Patti C."/>
            <person name="Phunkhang P."/>
            <person name="Pierre F."/>
            <person name="Priest M."/>
            <person name="Raghuraman S."/>
            <person name="Rege F."/>
            <person name="Reyes R."/>
            <person name="Rise C."/>
            <person name="Rogov P."/>
            <person name="Ross K."/>
            <person name="Ryan E."/>
            <person name="Settipalli S."/>
            <person name="Shea T."/>
            <person name="Sherpa N."/>
            <person name="Shi L."/>
            <person name="Shih D."/>
            <person name="Sparrow T."/>
            <person name="Spaulding J."/>
            <person name="Stalker J."/>
            <person name="Stange-Thomann N."/>
            <person name="Stavropoulos S."/>
            <person name="Stone C."/>
            <person name="Strader C."/>
            <person name="Tesfaye S."/>
            <person name="Thomson T."/>
            <person name="Thoulutsang Y."/>
            <person name="Thoulutsang D."/>
            <person name="Topham K."/>
            <person name="Topping I."/>
            <person name="Tsamla T."/>
            <person name="Vassiliev H."/>
            <person name="Vo A."/>
            <person name="Wangchuk T."/>
            <person name="Wangdi T."/>
            <person name="Weiand M."/>
            <person name="Wilkinson J."/>
            <person name="Wilson A."/>
            <person name="Yadav S."/>
            <person name="Young G."/>
            <person name="Yu Q."/>
            <person name="Zembek L."/>
            <person name="Zhong D."/>
            <person name="Zimmer A."/>
            <person name="Zwirko Z."/>
            <person name="Jaffe D.B."/>
            <person name="Alvarez P."/>
            <person name="Brockman W."/>
            <person name="Butler J."/>
            <person name="Chin C."/>
            <person name="Gnerre S."/>
            <person name="Grabherr M."/>
            <person name="Kleber M."/>
            <person name="Mauceli E."/>
            <person name="MacCallum I."/>
        </authorList>
    </citation>
    <scope>NUCLEOTIDE SEQUENCE [LARGE SCALE GENOMIC DNA]</scope>
    <source>
        <strain evidence="5">Mixed</strain>
        <strain evidence="7">mosaic</strain>
    </source>
</reference>
<dbReference type="InterPro" id="IPR027417">
    <property type="entry name" value="P-loop_NTPase"/>
</dbReference>
<dbReference type="STRING" id="7240.B4QJK1"/>
<dbReference type="InterPro" id="IPR003959">
    <property type="entry name" value="ATPase_AAA_core"/>
</dbReference>
<keyword evidence="7" id="KW-1185">Reference proteome</keyword>
<organism evidence="5 7">
    <name type="scientific">Drosophila simulans</name>
    <name type="common">Fruit fly</name>
    <dbReference type="NCBI Taxonomy" id="7240"/>
    <lineage>
        <taxon>Eukaryota</taxon>
        <taxon>Metazoa</taxon>
        <taxon>Ecdysozoa</taxon>
        <taxon>Arthropoda</taxon>
        <taxon>Hexapoda</taxon>
        <taxon>Insecta</taxon>
        <taxon>Pterygota</taxon>
        <taxon>Neoptera</taxon>
        <taxon>Endopterygota</taxon>
        <taxon>Diptera</taxon>
        <taxon>Brachycera</taxon>
        <taxon>Muscomorpha</taxon>
        <taxon>Ephydroidea</taxon>
        <taxon>Drosophilidae</taxon>
        <taxon>Drosophila</taxon>
        <taxon>Sophophora</taxon>
    </lineage>
</organism>
<dbReference type="Gene3D" id="1.10.8.60">
    <property type="match status" value="1"/>
</dbReference>
<reference evidence="5" key="2">
    <citation type="submission" date="2008-06" db="EMBL/GenBank/DDBJ databases">
        <authorList>
            <consortium name="FlyBase"/>
        </authorList>
    </citation>
    <scope>NUCLEOTIDE SEQUENCE</scope>
    <source>
        <strain evidence="5">Mixed</strain>
        <strain evidence="6">W501</strain>
    </source>
</reference>
<evidence type="ECO:0000313" key="7">
    <source>
        <dbReference type="Proteomes" id="UP000000304"/>
    </source>
</evidence>
<dbReference type="GO" id="GO:0005759">
    <property type="term" value="C:mitochondrial matrix"/>
    <property type="evidence" value="ECO:0007669"/>
    <property type="project" value="TreeGrafter"/>
</dbReference>
<dbReference type="Proteomes" id="UP000035880">
    <property type="component" value="Chromosome 3L"/>
</dbReference>
<dbReference type="OrthoDB" id="1721884at2759"/>
<dbReference type="SUPFAM" id="SSF52540">
    <property type="entry name" value="P-loop containing nucleoside triphosphate hydrolases"/>
    <property type="match status" value="1"/>
</dbReference>
<reference evidence="6" key="3">
    <citation type="journal article" date="2013" name="Genome Res.">
        <title>A second-generation assembly of the Drosophila simulans genome provides new insights into patterns of lineage-specific divergence.</title>
        <authorList>
            <person name="Hu T.T."/>
            <person name="Eisen M.B."/>
            <person name="Thornton K.R."/>
            <person name="Andolfatto P."/>
        </authorList>
    </citation>
    <scope>NUCLEOTIDE SEQUENCE [LARGE SCALE GENOMIC DNA]</scope>
    <source>
        <strain evidence="6">W501</strain>
    </source>
</reference>
<dbReference type="Bgee" id="FBgn0184360">
    <property type="expression patterns" value="Expressed in female reproductive system and 3 other cell types or tissues"/>
</dbReference>
<dbReference type="AlphaFoldDB" id="B4QJK1"/>
<dbReference type="SMR" id="B4QJK1"/>
<feature type="domain" description="C3H1-type" evidence="4">
    <location>
        <begin position="1"/>
        <end position="25"/>
    </location>
</feature>
<dbReference type="GO" id="GO:0005524">
    <property type="term" value="F:ATP binding"/>
    <property type="evidence" value="ECO:0007669"/>
    <property type="project" value="UniProtKB-KW"/>
</dbReference>
<dbReference type="PROSITE" id="PS50103">
    <property type="entry name" value="ZF_C3H1"/>
    <property type="match status" value="1"/>
</dbReference>
<keyword evidence="1" id="KW-0547">Nucleotide-binding</keyword>
<evidence type="ECO:0000313" key="5">
    <source>
        <dbReference type="EMBL" id="EDX10410.1"/>
    </source>
</evidence>
<keyword evidence="3" id="KW-0479">Metal-binding</keyword>
<proteinExistence type="predicted"/>
<dbReference type="KEGG" id="dsi:Dsimw501_GD12633"/>
<evidence type="ECO:0000256" key="2">
    <source>
        <dbReference type="ARBA" id="ARBA00022840"/>
    </source>
</evidence>
<dbReference type="Pfam" id="PF07724">
    <property type="entry name" value="AAA_2"/>
    <property type="match status" value="1"/>
</dbReference>
<dbReference type="OMA" id="EPQKIME"/>
<dbReference type="FunFam" id="1.10.8.60:FF:000002">
    <property type="entry name" value="ATP-dependent Clp protease ATP-binding subunit ClpX"/>
    <property type="match status" value="1"/>
</dbReference>
<dbReference type="GO" id="GO:0016887">
    <property type="term" value="F:ATP hydrolysis activity"/>
    <property type="evidence" value="ECO:0007669"/>
    <property type="project" value="InterPro"/>
</dbReference>
<dbReference type="SMART" id="SM01086">
    <property type="entry name" value="ClpB_D2-small"/>
    <property type="match status" value="1"/>
</dbReference>
<evidence type="ECO:0000259" key="4">
    <source>
        <dbReference type="PROSITE" id="PS50103"/>
    </source>
</evidence>
<evidence type="ECO:0000256" key="1">
    <source>
        <dbReference type="ARBA" id="ARBA00022741"/>
    </source>
</evidence>
<accession>B4QJK1</accession>
<evidence type="ECO:0000256" key="3">
    <source>
        <dbReference type="PROSITE-ProRule" id="PRU00723"/>
    </source>
</evidence>
<dbReference type="InterPro" id="IPR050052">
    <property type="entry name" value="ATP-dep_Clp_protease_ClpX"/>
</dbReference>
<dbReference type="GO" id="GO:0008270">
    <property type="term" value="F:zinc ion binding"/>
    <property type="evidence" value="ECO:0007669"/>
    <property type="project" value="UniProtKB-KW"/>
</dbReference>
<feature type="zinc finger region" description="C3H1-type" evidence="3">
    <location>
        <begin position="1"/>
        <end position="25"/>
    </location>
</feature>
<dbReference type="InterPro" id="IPR000571">
    <property type="entry name" value="Znf_CCCH"/>
</dbReference>
<dbReference type="Proteomes" id="UP000000304">
    <property type="component" value="Chromosome 3L"/>
</dbReference>
<dbReference type="Gene3D" id="3.40.50.300">
    <property type="entry name" value="P-loop containing nucleotide triphosphate hydrolases"/>
    <property type="match status" value="1"/>
</dbReference>
<evidence type="ECO:0000313" key="6">
    <source>
        <dbReference type="EMBL" id="KMY99514.1"/>
    </source>
</evidence>
<dbReference type="HOGENOM" id="CLU_018601_0_0_1"/>
<protein>
    <submittedName>
        <fullName evidence="5">GD12633</fullName>
    </submittedName>
</protein>
<dbReference type="SMART" id="SM00382">
    <property type="entry name" value="AAA"/>
    <property type="match status" value="1"/>
</dbReference>
<dbReference type="GO" id="GO:0051603">
    <property type="term" value="P:proteolysis involved in protein catabolic process"/>
    <property type="evidence" value="ECO:0007669"/>
    <property type="project" value="TreeGrafter"/>
</dbReference>
<dbReference type="InterPro" id="IPR019489">
    <property type="entry name" value="Clp_ATPase_C"/>
</dbReference>
<dbReference type="PANTHER" id="PTHR48102">
    <property type="entry name" value="ATP-DEPENDENT CLP PROTEASE ATP-BINDING SUBUNIT CLPX-LIKE, MITOCHONDRIAL-RELATED"/>
    <property type="match status" value="1"/>
</dbReference>
<dbReference type="InterPro" id="IPR003593">
    <property type="entry name" value="AAA+_ATPase"/>
</dbReference>
<gene>
    <name evidence="5" type="primary">Dsim\GD12633</name>
    <name evidence="5" type="ORF">Dsim_GD12633</name>
    <name evidence="6" type="ORF">Dsimw501_GD12633</name>
</gene>
<keyword evidence="2" id="KW-0067">ATP-binding</keyword>
<dbReference type="EMBL" id="CM000363">
    <property type="protein sequence ID" value="EDX10410.1"/>
    <property type="molecule type" value="Genomic_DNA"/>
</dbReference>
<name>B4QJK1_DROSI</name>
<reference evidence="6" key="4">
    <citation type="submission" date="2014-06" db="EMBL/GenBank/DDBJ databases">
        <authorList>
            <person name="Hu T."/>
            <person name="Eisen M.B."/>
            <person name="Thornton K.R."/>
            <person name="Andolfatto P."/>
        </authorList>
    </citation>
    <scope>NUCLEOTIDE SEQUENCE</scope>
    <source>
        <strain evidence="6">W501</strain>
    </source>
</reference>
<dbReference type="Pfam" id="PF10431">
    <property type="entry name" value="ClpB_D2-small"/>
    <property type="match status" value="1"/>
</dbReference>